<feature type="chain" id="PRO_5001499636" evidence="17">
    <location>
        <begin position="20"/>
        <end position="493"/>
    </location>
</feature>
<feature type="active site" evidence="13">
    <location>
        <position position="306"/>
    </location>
</feature>
<protein>
    <submittedName>
        <fullName evidence="19">Acid protease</fullName>
    </submittedName>
</protein>
<evidence type="ECO:0000313" key="19">
    <source>
        <dbReference type="EMBL" id="EYE97908.1"/>
    </source>
</evidence>
<evidence type="ECO:0000256" key="4">
    <source>
        <dbReference type="ARBA" id="ARBA00022622"/>
    </source>
</evidence>
<evidence type="ECO:0000259" key="18">
    <source>
        <dbReference type="PROSITE" id="PS51767"/>
    </source>
</evidence>
<dbReference type="OrthoDB" id="28208at2759"/>
<dbReference type="InterPro" id="IPR001969">
    <property type="entry name" value="Aspartic_peptidase_AS"/>
</dbReference>
<keyword evidence="3" id="KW-1003">Cell membrane</keyword>
<evidence type="ECO:0000256" key="10">
    <source>
        <dbReference type="ARBA" id="ARBA00023136"/>
    </source>
</evidence>
<evidence type="ECO:0000256" key="13">
    <source>
        <dbReference type="PIRSR" id="PIRSR601461-1"/>
    </source>
</evidence>
<dbReference type="GO" id="GO:0006508">
    <property type="term" value="P:proteolysis"/>
    <property type="evidence" value="ECO:0007669"/>
    <property type="project" value="UniProtKB-KW"/>
</dbReference>
<proteinExistence type="inferred from homology"/>
<feature type="disulfide bond" evidence="14">
    <location>
        <begin position="136"/>
        <end position="141"/>
    </location>
</feature>
<keyword evidence="20" id="KW-1185">Reference proteome</keyword>
<dbReference type="EMBL" id="KK088414">
    <property type="protein sequence ID" value="EYE97908.1"/>
    <property type="molecule type" value="Genomic_DNA"/>
</dbReference>
<feature type="domain" description="Peptidase A1" evidence="18">
    <location>
        <begin position="105"/>
        <end position="410"/>
    </location>
</feature>
<evidence type="ECO:0000256" key="12">
    <source>
        <dbReference type="ARBA" id="ARBA00023288"/>
    </source>
</evidence>
<dbReference type="PROSITE" id="PS51767">
    <property type="entry name" value="PEPTIDASE_A1"/>
    <property type="match status" value="1"/>
</dbReference>
<dbReference type="InterPro" id="IPR033121">
    <property type="entry name" value="PEPTIDASE_A1"/>
</dbReference>
<dbReference type="MEROPS" id="A01.077"/>
<comment type="subcellular location">
    <subcellularLocation>
        <location evidence="1">Cell membrane</location>
        <topology evidence="1">Lipid-anchor</topology>
        <topology evidence="1">GPI-anchor</topology>
    </subcellularLocation>
</comment>
<dbReference type="GO" id="GO:0098552">
    <property type="term" value="C:side of membrane"/>
    <property type="evidence" value="ECO:0007669"/>
    <property type="project" value="UniProtKB-KW"/>
</dbReference>
<dbReference type="GeneID" id="63696149"/>
<feature type="active site" evidence="13">
    <location>
        <position position="123"/>
    </location>
</feature>
<dbReference type="PANTHER" id="PTHR47966">
    <property type="entry name" value="BETA-SITE APP-CLEAVING ENZYME, ISOFORM A-RELATED"/>
    <property type="match status" value="1"/>
</dbReference>
<dbReference type="PRINTS" id="PR00792">
    <property type="entry name" value="PEPSIN"/>
</dbReference>
<evidence type="ECO:0000256" key="3">
    <source>
        <dbReference type="ARBA" id="ARBA00022475"/>
    </source>
</evidence>
<dbReference type="FunFam" id="2.40.70.10:FF:000060">
    <property type="entry name" value="Aspartic-type endopeptidase ctsD"/>
    <property type="match status" value="1"/>
</dbReference>
<evidence type="ECO:0000256" key="9">
    <source>
        <dbReference type="ARBA" id="ARBA00023026"/>
    </source>
</evidence>
<evidence type="ECO:0000256" key="5">
    <source>
        <dbReference type="ARBA" id="ARBA00022670"/>
    </source>
</evidence>
<keyword evidence="12" id="KW-0449">Lipoprotein</keyword>
<dbReference type="RefSeq" id="XP_040641596.1">
    <property type="nucleotide sequence ID" value="XM_040781025.1"/>
</dbReference>
<evidence type="ECO:0000256" key="7">
    <source>
        <dbReference type="ARBA" id="ARBA00022750"/>
    </source>
</evidence>
<dbReference type="InterPro" id="IPR001461">
    <property type="entry name" value="Aspartic_peptidase_A1"/>
</dbReference>
<keyword evidence="9" id="KW-0843">Virulence</keyword>
<dbReference type="FunFam" id="2.40.70.10:FF:000085">
    <property type="entry name" value="Aspartic-type endopeptidase (CtsD), putative"/>
    <property type="match status" value="1"/>
</dbReference>
<evidence type="ECO:0000256" key="15">
    <source>
        <dbReference type="RuleBase" id="RU000454"/>
    </source>
</evidence>
<dbReference type="HOGENOM" id="CLU_013253_10_0_1"/>
<keyword evidence="7 15" id="KW-0064">Aspartyl protease</keyword>
<sequence length="493" mass="52276">MRLTTSLLAAASLSSSVTAFYPYQLNTEVSIGNSLLSGLRRRFMPWKLQQDDSEDSDSQGSSNPLTLDLQKLPVRRDNNYKVVTSDPPSQSNSAAIDQDGNDFSYFAVVQVGSQKQKMRMLLDTGGSDSWVFSSDCSSTACKQHDSFGEDASDTLQITNTAWTVQYGTGTVNGLVGWDTITIADLTVNMTFGLASKASDDFLSYPMDGLLGLSRSNDTGFGTPTFMDFVQKGNMLGSNIVGFSLSRGSDDDQDGTVTFGGVDESKLDGNITYTDTISSSNRWEIPVDDVTVDGQACNFTGKGAILDTGTSYMMLPPDDAKAVHSLIPGATSSGKNFVLPCDSDAEIRITFSGVSYNISPKDYVGQKAGDNCVSTIVGYQSFGDDEWLVGDVFLKNVYSIFDYDNNRIGLGGKKGETAPVVTSEEDAEEADSVEGSDAGSEAETAASSGSGSDDAPSSTSSASAASLTDADSAAVATAPRFGWPILLVACMFWV</sequence>
<dbReference type="CDD" id="cd05471">
    <property type="entry name" value="pepsin_like"/>
    <property type="match status" value="1"/>
</dbReference>
<dbReference type="GO" id="GO:0004190">
    <property type="term" value="F:aspartic-type endopeptidase activity"/>
    <property type="evidence" value="ECO:0007669"/>
    <property type="project" value="UniProtKB-KW"/>
</dbReference>
<keyword evidence="11" id="KW-0325">Glycoprotein</keyword>
<keyword evidence="5 15" id="KW-0645">Protease</keyword>
<feature type="region of interest" description="Disordered" evidence="16">
    <location>
        <begin position="413"/>
        <end position="463"/>
    </location>
</feature>
<dbReference type="STRING" id="1388766.A0A017SLQ8"/>
<feature type="signal peptide" evidence="17">
    <location>
        <begin position="1"/>
        <end position="19"/>
    </location>
</feature>
<keyword evidence="10" id="KW-0472">Membrane</keyword>
<evidence type="ECO:0000256" key="2">
    <source>
        <dbReference type="ARBA" id="ARBA00007447"/>
    </source>
</evidence>
<evidence type="ECO:0000256" key="8">
    <source>
        <dbReference type="ARBA" id="ARBA00022801"/>
    </source>
</evidence>
<evidence type="ECO:0000256" key="1">
    <source>
        <dbReference type="ARBA" id="ARBA00004609"/>
    </source>
</evidence>
<dbReference type="InterPro" id="IPR021109">
    <property type="entry name" value="Peptidase_aspartic_dom_sf"/>
</dbReference>
<feature type="region of interest" description="Disordered" evidence="16">
    <location>
        <begin position="50"/>
        <end position="69"/>
    </location>
</feature>
<evidence type="ECO:0000256" key="6">
    <source>
        <dbReference type="ARBA" id="ARBA00022729"/>
    </source>
</evidence>
<dbReference type="Gene3D" id="2.40.70.10">
    <property type="entry name" value="Acid Proteases"/>
    <property type="match status" value="2"/>
</dbReference>
<feature type="compositionally biased region" description="Acidic residues" evidence="16">
    <location>
        <begin position="422"/>
        <end position="433"/>
    </location>
</feature>
<evidence type="ECO:0000313" key="20">
    <source>
        <dbReference type="Proteomes" id="UP000019804"/>
    </source>
</evidence>
<dbReference type="Proteomes" id="UP000019804">
    <property type="component" value="Unassembled WGS sequence"/>
</dbReference>
<keyword evidence="6 17" id="KW-0732">Signal</keyword>
<evidence type="ECO:0000256" key="11">
    <source>
        <dbReference type="ARBA" id="ARBA00023180"/>
    </source>
</evidence>
<dbReference type="SUPFAM" id="SSF50630">
    <property type="entry name" value="Acid proteases"/>
    <property type="match status" value="1"/>
</dbReference>
<gene>
    <name evidence="19" type="ORF">EURHEDRAFT_409205</name>
</gene>
<dbReference type="PROSITE" id="PS00141">
    <property type="entry name" value="ASP_PROTEASE"/>
    <property type="match status" value="1"/>
</dbReference>
<evidence type="ECO:0000256" key="17">
    <source>
        <dbReference type="SAM" id="SignalP"/>
    </source>
</evidence>
<dbReference type="InterPro" id="IPR034164">
    <property type="entry name" value="Pepsin-like_dom"/>
</dbReference>
<accession>A0A017SLQ8</accession>
<dbReference type="AlphaFoldDB" id="A0A017SLQ8"/>
<comment type="similarity">
    <text evidence="2 15">Belongs to the peptidase A1 family.</text>
</comment>
<dbReference type="PANTHER" id="PTHR47966:SF75">
    <property type="entry name" value="ENDOPEPTIDASE (CTSD), PUTATIVE (AFU_ORTHOLOGUE AFUA_4G07040)-RELATED"/>
    <property type="match status" value="1"/>
</dbReference>
<evidence type="ECO:0000256" key="14">
    <source>
        <dbReference type="PIRSR" id="PIRSR601461-2"/>
    </source>
</evidence>
<evidence type="ECO:0000256" key="16">
    <source>
        <dbReference type="SAM" id="MobiDB-lite"/>
    </source>
</evidence>
<dbReference type="Pfam" id="PF00026">
    <property type="entry name" value="Asp"/>
    <property type="match status" value="1"/>
</dbReference>
<organism evidence="19 20">
    <name type="scientific">Aspergillus ruber (strain CBS 135680)</name>
    <dbReference type="NCBI Taxonomy" id="1388766"/>
    <lineage>
        <taxon>Eukaryota</taxon>
        <taxon>Fungi</taxon>
        <taxon>Dikarya</taxon>
        <taxon>Ascomycota</taxon>
        <taxon>Pezizomycotina</taxon>
        <taxon>Eurotiomycetes</taxon>
        <taxon>Eurotiomycetidae</taxon>
        <taxon>Eurotiales</taxon>
        <taxon>Aspergillaceae</taxon>
        <taxon>Aspergillus</taxon>
        <taxon>Aspergillus subgen. Aspergillus</taxon>
    </lineage>
</organism>
<dbReference type="GO" id="GO:0005886">
    <property type="term" value="C:plasma membrane"/>
    <property type="evidence" value="ECO:0007669"/>
    <property type="project" value="UniProtKB-SubCell"/>
</dbReference>
<keyword evidence="8 15" id="KW-0378">Hydrolase</keyword>
<feature type="compositionally biased region" description="Low complexity" evidence="16">
    <location>
        <begin position="434"/>
        <end position="463"/>
    </location>
</feature>
<reference evidence="20" key="1">
    <citation type="journal article" date="2014" name="Nat. Commun.">
        <title>Genomic adaptations of the halophilic Dead Sea filamentous fungus Eurotium rubrum.</title>
        <authorList>
            <person name="Kis-Papo T."/>
            <person name="Weig A.R."/>
            <person name="Riley R."/>
            <person name="Persoh D."/>
            <person name="Salamov A."/>
            <person name="Sun H."/>
            <person name="Lipzen A."/>
            <person name="Wasser S.P."/>
            <person name="Rambold G."/>
            <person name="Grigoriev I.V."/>
            <person name="Nevo E."/>
        </authorList>
    </citation>
    <scope>NUCLEOTIDE SEQUENCE [LARGE SCALE GENOMIC DNA]</scope>
    <source>
        <strain evidence="20">CBS 135680</strain>
    </source>
</reference>
<keyword evidence="14" id="KW-1015">Disulfide bond</keyword>
<name>A0A017SLQ8_ASPRC</name>
<keyword evidence="4" id="KW-0336">GPI-anchor</keyword>